<evidence type="ECO:0000313" key="4">
    <source>
        <dbReference type="Proteomes" id="UP000502508"/>
    </source>
</evidence>
<keyword evidence="2" id="KW-1133">Transmembrane helix</keyword>
<gene>
    <name evidence="3" type="ORF">Pflav_039470</name>
</gene>
<keyword evidence="2" id="KW-0472">Membrane</keyword>
<name>A0A6F8XUS3_9ACTN</name>
<proteinExistence type="predicted"/>
<dbReference type="KEGG" id="pfla:Pflav_039470"/>
<dbReference type="Proteomes" id="UP000502508">
    <property type="component" value="Chromosome"/>
</dbReference>
<keyword evidence="2" id="KW-0812">Transmembrane</keyword>
<organism evidence="3 4">
    <name type="scientific">Phytohabitans flavus</name>
    <dbReference type="NCBI Taxonomy" id="1076124"/>
    <lineage>
        <taxon>Bacteria</taxon>
        <taxon>Bacillati</taxon>
        <taxon>Actinomycetota</taxon>
        <taxon>Actinomycetes</taxon>
        <taxon>Micromonosporales</taxon>
        <taxon>Micromonosporaceae</taxon>
    </lineage>
</organism>
<dbReference type="EMBL" id="AP022870">
    <property type="protein sequence ID" value="BCB77537.1"/>
    <property type="molecule type" value="Genomic_DNA"/>
</dbReference>
<reference evidence="3 4" key="1">
    <citation type="submission" date="2020-03" db="EMBL/GenBank/DDBJ databases">
        <title>Whole genome shotgun sequence of Phytohabitans flavus NBRC 107702.</title>
        <authorList>
            <person name="Komaki H."/>
            <person name="Tamura T."/>
        </authorList>
    </citation>
    <scope>NUCLEOTIDE SEQUENCE [LARGE SCALE GENOMIC DNA]</scope>
    <source>
        <strain evidence="3 4">NBRC 107702</strain>
    </source>
</reference>
<evidence type="ECO:0000256" key="2">
    <source>
        <dbReference type="SAM" id="Phobius"/>
    </source>
</evidence>
<feature type="transmembrane region" description="Helical" evidence="2">
    <location>
        <begin position="12"/>
        <end position="35"/>
    </location>
</feature>
<reference evidence="3 4" key="2">
    <citation type="submission" date="2020-03" db="EMBL/GenBank/DDBJ databases">
        <authorList>
            <person name="Ichikawa N."/>
            <person name="Kimura A."/>
            <person name="Kitahashi Y."/>
            <person name="Uohara A."/>
        </authorList>
    </citation>
    <scope>NUCLEOTIDE SEQUENCE [LARGE SCALE GENOMIC DNA]</scope>
    <source>
        <strain evidence="3 4">NBRC 107702</strain>
    </source>
</reference>
<keyword evidence="4" id="KW-1185">Reference proteome</keyword>
<dbReference type="RefSeq" id="WP_173037279.1">
    <property type="nucleotide sequence ID" value="NZ_AP022870.1"/>
</dbReference>
<accession>A0A6F8XUS3</accession>
<evidence type="ECO:0000256" key="1">
    <source>
        <dbReference type="SAM" id="MobiDB-lite"/>
    </source>
</evidence>
<sequence>MFERWGTAVVRHPVRVILAWLVVVIGLGGLGYLVLGPEGAAAVSGQNETDFLPDKYESVQAARFAEKAFPSGVVEGATAVLVLSRVDGAALDPTDQAKGREVIGGLGGAGVRGVSPPSLSPTRR</sequence>
<feature type="region of interest" description="Disordered" evidence="1">
    <location>
        <begin position="103"/>
        <end position="124"/>
    </location>
</feature>
<evidence type="ECO:0008006" key="5">
    <source>
        <dbReference type="Google" id="ProtNLM"/>
    </source>
</evidence>
<dbReference type="AlphaFoldDB" id="A0A6F8XUS3"/>
<protein>
    <recommendedName>
        <fullName evidence="5">Membrane transport protein MMPL domain-containing protein</fullName>
    </recommendedName>
</protein>
<evidence type="ECO:0000313" key="3">
    <source>
        <dbReference type="EMBL" id="BCB77537.1"/>
    </source>
</evidence>